<gene>
    <name evidence="6" type="ORF">EDD33_0287</name>
</gene>
<reference evidence="6 7" key="1">
    <citation type="submission" date="2018-11" db="EMBL/GenBank/DDBJ databases">
        <title>Sequencing the genomes of 1000 actinobacteria strains.</title>
        <authorList>
            <person name="Klenk H.-P."/>
        </authorList>
    </citation>
    <scope>NUCLEOTIDE SEQUENCE [LARGE SCALE GENOMIC DNA]</scope>
    <source>
        <strain evidence="6 7">DSM 12652</strain>
    </source>
</reference>
<protein>
    <submittedName>
        <fullName evidence="6">Flavin reductase (DIM6/NTAB) family NADH-FMN oxidoreductase RutF</fullName>
    </submittedName>
</protein>
<proteinExistence type="inferred from homology"/>
<comment type="similarity">
    <text evidence="4">Belongs to the flavoredoxin family.</text>
</comment>
<evidence type="ECO:0000313" key="7">
    <source>
        <dbReference type="Proteomes" id="UP000281738"/>
    </source>
</evidence>
<accession>A0A3N2CPJ8</accession>
<dbReference type="InterPro" id="IPR012349">
    <property type="entry name" value="Split_barrel_FMN-bd"/>
</dbReference>
<evidence type="ECO:0000256" key="3">
    <source>
        <dbReference type="ARBA" id="ARBA00022643"/>
    </source>
</evidence>
<dbReference type="GO" id="GO:0016646">
    <property type="term" value="F:oxidoreductase activity, acting on the CH-NH group of donors, NAD or NADP as acceptor"/>
    <property type="evidence" value="ECO:0007669"/>
    <property type="project" value="UniProtKB-ARBA"/>
</dbReference>
<keyword evidence="2" id="KW-0285">Flavoprotein</keyword>
<evidence type="ECO:0000256" key="1">
    <source>
        <dbReference type="ARBA" id="ARBA00001917"/>
    </source>
</evidence>
<organism evidence="6 7">
    <name type="scientific">Nocardioides aurantiacus</name>
    <dbReference type="NCBI Taxonomy" id="86796"/>
    <lineage>
        <taxon>Bacteria</taxon>
        <taxon>Bacillati</taxon>
        <taxon>Actinomycetota</taxon>
        <taxon>Actinomycetes</taxon>
        <taxon>Propionibacteriales</taxon>
        <taxon>Nocardioidaceae</taxon>
        <taxon>Nocardioides</taxon>
    </lineage>
</organism>
<dbReference type="EMBL" id="RKHO01000001">
    <property type="protein sequence ID" value="ROR89463.1"/>
    <property type="molecule type" value="Genomic_DNA"/>
</dbReference>
<dbReference type="Gene3D" id="2.30.110.10">
    <property type="entry name" value="Electron Transport, Fmn-binding Protein, Chain A"/>
    <property type="match status" value="1"/>
</dbReference>
<keyword evidence="3" id="KW-0288">FMN</keyword>
<dbReference type="Pfam" id="PF01613">
    <property type="entry name" value="Flavin_Reduct"/>
    <property type="match status" value="1"/>
</dbReference>
<sequence>MSAERTVFDPTDGDVNAYKLLNSLVVPRAIAWVSTLDAQGRGNLAPHSFFTVASGRPPVVLFSALGHKDTVTNIEQTGEFVVSLTSEELADQVNASSAPFEHGEDEARALGILTEPSQTVAPERVAASPASIECRLERIVEVGHAYVVFGLVTAITVRTDALEDGVHPAIEHLRPVSRLGRDEWGRPPEVFRLTRPEKPEDVL</sequence>
<dbReference type="GO" id="GO:0010181">
    <property type="term" value="F:FMN binding"/>
    <property type="evidence" value="ECO:0007669"/>
    <property type="project" value="InterPro"/>
</dbReference>
<evidence type="ECO:0000256" key="4">
    <source>
        <dbReference type="ARBA" id="ARBA00038054"/>
    </source>
</evidence>
<keyword evidence="7" id="KW-1185">Reference proteome</keyword>
<dbReference type="PANTHER" id="PTHR33798:SF5">
    <property type="entry name" value="FLAVIN REDUCTASE LIKE DOMAIN-CONTAINING PROTEIN"/>
    <property type="match status" value="1"/>
</dbReference>
<comment type="caution">
    <text evidence="6">The sequence shown here is derived from an EMBL/GenBank/DDBJ whole genome shotgun (WGS) entry which is preliminary data.</text>
</comment>
<evidence type="ECO:0000259" key="5">
    <source>
        <dbReference type="SMART" id="SM00903"/>
    </source>
</evidence>
<evidence type="ECO:0000256" key="2">
    <source>
        <dbReference type="ARBA" id="ARBA00022630"/>
    </source>
</evidence>
<dbReference type="InterPro" id="IPR002563">
    <property type="entry name" value="Flavin_Rdtase-like_dom"/>
</dbReference>
<name>A0A3N2CPJ8_9ACTN</name>
<comment type="cofactor">
    <cofactor evidence="1">
        <name>FMN</name>
        <dbReference type="ChEBI" id="CHEBI:58210"/>
    </cofactor>
</comment>
<dbReference type="SMART" id="SM00903">
    <property type="entry name" value="Flavin_Reduct"/>
    <property type="match status" value="1"/>
</dbReference>
<dbReference type="OrthoDB" id="9794638at2"/>
<evidence type="ECO:0000313" key="6">
    <source>
        <dbReference type="EMBL" id="ROR89463.1"/>
    </source>
</evidence>
<feature type="domain" description="Flavin reductase like" evidence="5">
    <location>
        <begin position="23"/>
        <end position="178"/>
    </location>
</feature>
<dbReference type="RefSeq" id="WP_123388817.1">
    <property type="nucleotide sequence ID" value="NZ_RKHO01000001.1"/>
</dbReference>
<dbReference type="AlphaFoldDB" id="A0A3N2CPJ8"/>
<dbReference type="SUPFAM" id="SSF50475">
    <property type="entry name" value="FMN-binding split barrel"/>
    <property type="match status" value="1"/>
</dbReference>
<dbReference type="Proteomes" id="UP000281738">
    <property type="component" value="Unassembled WGS sequence"/>
</dbReference>
<dbReference type="PANTHER" id="PTHR33798">
    <property type="entry name" value="FLAVOPROTEIN OXYGENASE"/>
    <property type="match status" value="1"/>
</dbReference>